<dbReference type="EMBL" id="BART01008259">
    <property type="protein sequence ID" value="GAG71053.1"/>
    <property type="molecule type" value="Genomic_DNA"/>
</dbReference>
<comment type="caution">
    <text evidence="1">The sequence shown here is derived from an EMBL/GenBank/DDBJ whole genome shotgun (WGS) entry which is preliminary data.</text>
</comment>
<accession>X1AEF6</accession>
<evidence type="ECO:0000313" key="1">
    <source>
        <dbReference type="EMBL" id="GAG71053.1"/>
    </source>
</evidence>
<reference evidence="1" key="1">
    <citation type="journal article" date="2014" name="Front. Microbiol.">
        <title>High frequency of phylogenetically diverse reductive dehalogenase-homologous genes in deep subseafloor sedimentary metagenomes.</title>
        <authorList>
            <person name="Kawai M."/>
            <person name="Futagami T."/>
            <person name="Toyoda A."/>
            <person name="Takaki Y."/>
            <person name="Nishi S."/>
            <person name="Hori S."/>
            <person name="Arai W."/>
            <person name="Tsubouchi T."/>
            <person name="Morono Y."/>
            <person name="Uchiyama I."/>
            <person name="Ito T."/>
            <person name="Fujiyama A."/>
            <person name="Inagaki F."/>
            <person name="Takami H."/>
        </authorList>
    </citation>
    <scope>NUCLEOTIDE SEQUENCE</scope>
    <source>
        <strain evidence="1">Expedition CK06-06</strain>
    </source>
</reference>
<sequence length="89" mass="10427">MFSLITNAEPEFFEYQLKTLKNLVDSNISCSAAIMVDLYSKEEILEIREKLYLIHPSLARDLEFESLIMYPFVLENLEKRGIKIKNLVL</sequence>
<proteinExistence type="predicted"/>
<name>X1AEF6_9ZZZZ</name>
<gene>
    <name evidence="1" type="ORF">S01H4_18619</name>
</gene>
<protein>
    <submittedName>
        <fullName evidence="1">Uncharacterized protein</fullName>
    </submittedName>
</protein>
<dbReference type="AlphaFoldDB" id="X1AEF6"/>
<organism evidence="1">
    <name type="scientific">marine sediment metagenome</name>
    <dbReference type="NCBI Taxonomy" id="412755"/>
    <lineage>
        <taxon>unclassified sequences</taxon>
        <taxon>metagenomes</taxon>
        <taxon>ecological metagenomes</taxon>
    </lineage>
</organism>